<dbReference type="CDD" id="cd16454">
    <property type="entry name" value="RING-H2_PA-TM-RING"/>
    <property type="match status" value="1"/>
</dbReference>
<dbReference type="STRING" id="426428.A0A0D2XRT0"/>
<dbReference type="InterPro" id="IPR001841">
    <property type="entry name" value="Znf_RING"/>
</dbReference>
<protein>
    <recommendedName>
        <fullName evidence="6">RING-type domain-containing protein</fullName>
    </recommendedName>
</protein>
<dbReference type="EnsemblFungi" id="FOXG_06682T0">
    <property type="protein sequence ID" value="FOXG_06682P0"/>
    <property type="gene ID" value="FOXG_06682"/>
</dbReference>
<dbReference type="Pfam" id="PF13639">
    <property type="entry name" value="zf-RING_2"/>
    <property type="match status" value="1"/>
</dbReference>
<evidence type="ECO:0000313" key="8">
    <source>
        <dbReference type="Proteomes" id="UP000002489"/>
    </source>
</evidence>
<keyword evidence="2 4" id="KW-0863">Zinc-finger</keyword>
<organism evidence="7 8">
    <name type="scientific">Fusarium oxysporum (strain Fo5176)</name>
    <name type="common">Fusarium vascular wilt</name>
    <dbReference type="NCBI Taxonomy" id="660025"/>
    <lineage>
        <taxon>Eukaryota</taxon>
        <taxon>Fungi</taxon>
        <taxon>Dikarya</taxon>
        <taxon>Ascomycota</taxon>
        <taxon>Pezizomycotina</taxon>
        <taxon>Sordariomycetes</taxon>
        <taxon>Hypocreomycetidae</taxon>
        <taxon>Hypocreales</taxon>
        <taxon>Nectriaceae</taxon>
        <taxon>Fusarium</taxon>
        <taxon>Fusarium oxysporum species complex</taxon>
    </lineage>
</organism>
<evidence type="ECO:0000256" key="4">
    <source>
        <dbReference type="PROSITE-ProRule" id="PRU00175"/>
    </source>
</evidence>
<dbReference type="Proteomes" id="UP000002489">
    <property type="component" value="Unassembled WGS sequence"/>
</dbReference>
<evidence type="ECO:0000256" key="2">
    <source>
        <dbReference type="ARBA" id="ARBA00022771"/>
    </source>
</evidence>
<dbReference type="PANTHER" id="PTHR45798:SF97">
    <property type="entry name" value="ALCOHOL-SENSITIVE RING FINGER PROTEIN 1"/>
    <property type="match status" value="1"/>
</dbReference>
<dbReference type="GO" id="GO:0008270">
    <property type="term" value="F:zinc ion binding"/>
    <property type="evidence" value="ECO:0007669"/>
    <property type="project" value="UniProtKB-KW"/>
</dbReference>
<reference evidence="8" key="1">
    <citation type="journal article" date="2012" name="Mol. Plant Microbe Interact.">
        <title>A highly conserved effector in Fusarium oxysporum is required for full virulence on Arabidopsis.</title>
        <authorList>
            <person name="Thatcher L.F."/>
            <person name="Gardiner D.M."/>
            <person name="Kazan K."/>
            <person name="Manners J."/>
        </authorList>
    </citation>
    <scope>NUCLEOTIDE SEQUENCE [LARGE SCALE GENOMIC DNA]</scope>
    <source>
        <strain evidence="8">Fo5176</strain>
    </source>
</reference>
<dbReference type="EnsemblFungi" id="FOXG_06580T0">
    <property type="protein sequence ID" value="FOXG_06580P0"/>
    <property type="gene ID" value="FOXG_06580"/>
</dbReference>
<proteinExistence type="predicted"/>
<sequence length="222" mass="24759">MFLPPDIFVRADAEEHRYAPHKPPLVAIILSILAAVIMMLTPFLYSKIALRRCFPTRTTHPPRRTILCLTPEALELMPITKYRTSLQGNHERASQKGTNSLITSSDRCQECSICAEDFLEDVGIRSLPCGHRFHPECIDPWLLERSVTCPMCRVSTITGLLMAPKMPARPRRASGDLPAFTTVSTIQSGGPGTAIQPRPFRRYQTPMPTVAEILEQVGPAPR</sequence>
<dbReference type="Gene3D" id="3.30.40.10">
    <property type="entry name" value="Zinc/RING finger domain, C3HC4 (zinc finger)"/>
    <property type="match status" value="1"/>
</dbReference>
<dbReference type="InterPro" id="IPR013083">
    <property type="entry name" value="Znf_RING/FYVE/PHD"/>
</dbReference>
<dbReference type="VEuPathDB" id="FungiDB:FOXG_06682"/>
<dbReference type="SUPFAM" id="SSF57850">
    <property type="entry name" value="RING/U-box"/>
    <property type="match status" value="1"/>
</dbReference>
<name>A0A0D2XRT0_FUSOF</name>
<dbReference type="PANTHER" id="PTHR45798">
    <property type="entry name" value="RING-H2 FINGER PROTEIN ATL61-RELATED-RELATED"/>
    <property type="match status" value="1"/>
</dbReference>
<feature type="domain" description="RING-type" evidence="6">
    <location>
        <begin position="111"/>
        <end position="153"/>
    </location>
</feature>
<gene>
    <name evidence="7" type="primary">28948445</name>
</gene>
<keyword evidence="5" id="KW-0812">Transmembrane</keyword>
<dbReference type="AlphaFoldDB" id="A0A0D2XRT0"/>
<accession>A0A0D2XRT0</accession>
<keyword evidence="5" id="KW-1133">Transmembrane helix</keyword>
<evidence type="ECO:0000313" key="7">
    <source>
        <dbReference type="EnsemblFungi" id="FOXG_06682P0"/>
    </source>
</evidence>
<evidence type="ECO:0000259" key="6">
    <source>
        <dbReference type="PROSITE" id="PS50089"/>
    </source>
</evidence>
<dbReference type="VEuPathDB" id="FungiDB:FOXG_07246"/>
<reference evidence="7" key="2">
    <citation type="submission" date="2025-05" db="UniProtKB">
        <authorList>
            <consortium name="EnsemblFungi"/>
        </authorList>
    </citation>
    <scope>IDENTIFICATION</scope>
    <source>
        <strain evidence="7">4287 / CBS 123668 / FGSC 9935 / NRRL 34936</strain>
    </source>
</reference>
<keyword evidence="5" id="KW-0472">Membrane</keyword>
<dbReference type="EnsemblFungi" id="FOXG_07246T0">
    <property type="protein sequence ID" value="FOXG_07246P0"/>
    <property type="gene ID" value="FOXG_07246"/>
</dbReference>
<dbReference type="PROSITE" id="PS50089">
    <property type="entry name" value="ZF_RING_2"/>
    <property type="match status" value="1"/>
</dbReference>
<dbReference type="SMART" id="SM00184">
    <property type="entry name" value="RING"/>
    <property type="match status" value="1"/>
</dbReference>
<keyword evidence="3" id="KW-0862">Zinc</keyword>
<evidence type="ECO:0000256" key="5">
    <source>
        <dbReference type="SAM" id="Phobius"/>
    </source>
</evidence>
<dbReference type="InterPro" id="IPR052788">
    <property type="entry name" value="RING-type_E3_ligase_ATL"/>
</dbReference>
<evidence type="ECO:0000256" key="3">
    <source>
        <dbReference type="ARBA" id="ARBA00022833"/>
    </source>
</evidence>
<evidence type="ECO:0000256" key="1">
    <source>
        <dbReference type="ARBA" id="ARBA00022723"/>
    </source>
</evidence>
<keyword evidence="1" id="KW-0479">Metal-binding</keyword>
<dbReference type="VEuPathDB" id="FungiDB:FOXG_06580"/>
<feature type="transmembrane region" description="Helical" evidence="5">
    <location>
        <begin position="25"/>
        <end position="45"/>
    </location>
</feature>